<dbReference type="Proteomes" id="UP000007517">
    <property type="component" value="Chromosome"/>
</dbReference>
<name>H6RLD7_BLASD</name>
<evidence type="ECO:0000256" key="1">
    <source>
        <dbReference type="SAM" id="MobiDB-lite"/>
    </source>
</evidence>
<dbReference type="HOGENOM" id="CLU_2841100_0_0_11"/>
<keyword evidence="3" id="KW-1185">Reference proteome</keyword>
<dbReference type="AlphaFoldDB" id="H6RLD7"/>
<feature type="region of interest" description="Disordered" evidence="1">
    <location>
        <begin position="1"/>
        <end position="26"/>
    </location>
</feature>
<protein>
    <submittedName>
        <fullName evidence="2">Uncharacterized protein</fullName>
    </submittedName>
</protein>
<gene>
    <name evidence="2" type="ordered locus">BLASA_1534</name>
</gene>
<accession>H6RLD7</accession>
<sequence length="65" mass="6809">MAGPVLDDVLGVRERRRRRGSGGGVHTAGAAHVLAMRTAGLRAATVALWQQSPKIAAGRRSDCSE</sequence>
<evidence type="ECO:0000313" key="2">
    <source>
        <dbReference type="EMBL" id="CCG02463.1"/>
    </source>
</evidence>
<organism evidence="2 3">
    <name type="scientific">Blastococcus saxobsidens (strain DD2)</name>
    <dbReference type="NCBI Taxonomy" id="1146883"/>
    <lineage>
        <taxon>Bacteria</taxon>
        <taxon>Bacillati</taxon>
        <taxon>Actinomycetota</taxon>
        <taxon>Actinomycetes</taxon>
        <taxon>Geodermatophilales</taxon>
        <taxon>Geodermatophilaceae</taxon>
        <taxon>Blastococcus</taxon>
    </lineage>
</organism>
<dbReference type="EMBL" id="FO117623">
    <property type="protein sequence ID" value="CCG02463.1"/>
    <property type="molecule type" value="Genomic_DNA"/>
</dbReference>
<dbReference type="KEGG" id="bsd:BLASA_1534"/>
<dbReference type="STRING" id="1146883.BLASA_1534"/>
<proteinExistence type="predicted"/>
<evidence type="ECO:0000313" key="3">
    <source>
        <dbReference type="Proteomes" id="UP000007517"/>
    </source>
</evidence>
<reference evidence="2 3" key="1">
    <citation type="journal article" date="2012" name="J. Bacteriol.">
        <title>Genome Sequence of Blastococcus saxobsidens DD2, a Stone-Inhabiting Bacterium.</title>
        <authorList>
            <person name="Chouaia B."/>
            <person name="Crotti E."/>
            <person name="Brusetti L."/>
            <person name="Daffonchio D."/>
            <person name="Essoussi I."/>
            <person name="Nouioui I."/>
            <person name="Sbissi I."/>
            <person name="Ghodhbane-Gtari F."/>
            <person name="Gtari M."/>
            <person name="Vacherie B."/>
            <person name="Barbe V."/>
            <person name="Medigue C."/>
            <person name="Gury J."/>
            <person name="Pujic P."/>
            <person name="Normand P."/>
        </authorList>
    </citation>
    <scope>NUCLEOTIDE SEQUENCE [LARGE SCALE GENOMIC DNA]</scope>
    <source>
        <strain evidence="2 3">DD2</strain>
    </source>
</reference>
<reference evidence="3" key="2">
    <citation type="submission" date="2012-02" db="EMBL/GenBank/DDBJ databases">
        <title>Complete genome sequence of Blastococcus saxobsidens strain DD2.</title>
        <authorList>
            <person name="Genoscope."/>
        </authorList>
    </citation>
    <scope>NUCLEOTIDE SEQUENCE [LARGE SCALE GENOMIC DNA]</scope>
    <source>
        <strain evidence="3">DD2</strain>
    </source>
</reference>